<gene>
    <name evidence="2" type="ORF">SAMN06273570_1515</name>
</gene>
<evidence type="ECO:0000313" key="2">
    <source>
        <dbReference type="EMBL" id="SOD37189.1"/>
    </source>
</evidence>
<feature type="transmembrane region" description="Helical" evidence="1">
    <location>
        <begin position="42"/>
        <end position="65"/>
    </location>
</feature>
<feature type="transmembrane region" description="Helical" evidence="1">
    <location>
        <begin position="120"/>
        <end position="138"/>
    </location>
</feature>
<protein>
    <submittedName>
        <fullName evidence="2">Uncharacterized protein</fullName>
    </submittedName>
</protein>
<dbReference type="RefSeq" id="WP_097095275.1">
    <property type="nucleotide sequence ID" value="NZ_OCMY01000001.1"/>
</dbReference>
<keyword evidence="1" id="KW-1133">Transmembrane helix</keyword>
<keyword evidence="1" id="KW-0812">Transmembrane</keyword>
<sequence>MRAFCLPLVFAALALLYGFYSCHQILDFYLIGFDGITSDISVIFTAPLYAALFCLFYQSAAFRLFNRVVKFSTYKECIFQIAFQITNTFTLLITGWLIAWKKSAELVTQSKLVSIESMDIMLIYIISSALSFALFITIRKRMAD</sequence>
<evidence type="ECO:0000256" key="1">
    <source>
        <dbReference type="SAM" id="Phobius"/>
    </source>
</evidence>
<reference evidence="3" key="1">
    <citation type="submission" date="2017-09" db="EMBL/GenBank/DDBJ databases">
        <authorList>
            <person name="Varghese N."/>
            <person name="Submissions S."/>
        </authorList>
    </citation>
    <scope>NUCLEOTIDE SEQUENCE [LARGE SCALE GENOMIC DNA]</scope>
    <source>
        <strain evidence="3">JKS000234</strain>
    </source>
</reference>
<proteinExistence type="predicted"/>
<dbReference type="EMBL" id="OCMY01000001">
    <property type="protein sequence ID" value="SOD37189.1"/>
    <property type="molecule type" value="Genomic_DNA"/>
</dbReference>
<keyword evidence="3" id="KW-1185">Reference proteome</keyword>
<accession>A0A286BST2</accession>
<keyword evidence="1" id="KW-0472">Membrane</keyword>
<dbReference type="Proteomes" id="UP000219271">
    <property type="component" value="Unassembled WGS sequence"/>
</dbReference>
<feature type="transmembrane region" description="Helical" evidence="1">
    <location>
        <begin position="77"/>
        <end position="100"/>
    </location>
</feature>
<dbReference type="AlphaFoldDB" id="A0A286BST2"/>
<dbReference type="PROSITE" id="PS51257">
    <property type="entry name" value="PROKAR_LIPOPROTEIN"/>
    <property type="match status" value="1"/>
</dbReference>
<name>A0A286BST2_9GAMM</name>
<evidence type="ECO:0000313" key="3">
    <source>
        <dbReference type="Proteomes" id="UP000219271"/>
    </source>
</evidence>
<organism evidence="2 3">
    <name type="scientific">Candidatus Pantoea floridensis</name>
    <dbReference type="NCBI Taxonomy" id="1938870"/>
    <lineage>
        <taxon>Bacteria</taxon>
        <taxon>Pseudomonadati</taxon>
        <taxon>Pseudomonadota</taxon>
        <taxon>Gammaproteobacteria</taxon>
        <taxon>Enterobacterales</taxon>
        <taxon>Erwiniaceae</taxon>
        <taxon>Pantoea</taxon>
    </lineage>
</organism>